<dbReference type="SUPFAM" id="SSF55424">
    <property type="entry name" value="FAD/NAD-linked reductases, dimerisation (C-terminal) domain"/>
    <property type="match status" value="1"/>
</dbReference>
<evidence type="ECO:0000256" key="1">
    <source>
        <dbReference type="ARBA" id="ARBA00001974"/>
    </source>
</evidence>
<evidence type="ECO:0000256" key="4">
    <source>
        <dbReference type="ARBA" id="ARBA00022827"/>
    </source>
</evidence>
<evidence type="ECO:0000259" key="7">
    <source>
        <dbReference type="Pfam" id="PF02852"/>
    </source>
</evidence>
<evidence type="ECO:0000313" key="9">
    <source>
        <dbReference type="EMBL" id="EIT83856.1"/>
    </source>
</evidence>
<evidence type="ECO:0000256" key="5">
    <source>
        <dbReference type="ARBA" id="ARBA00023002"/>
    </source>
</evidence>
<dbReference type="SUPFAM" id="SSF51905">
    <property type="entry name" value="FAD/NAD(P)-binding domain"/>
    <property type="match status" value="1"/>
</dbReference>
<keyword evidence="3" id="KW-0285">Flavoprotein</keyword>
<dbReference type="eggNOG" id="COG0446">
    <property type="taxonomic scope" value="Bacteria"/>
</dbReference>
<dbReference type="PATRIC" id="fig|1196324.3.peg.3780"/>
<dbReference type="Pfam" id="PF02852">
    <property type="entry name" value="Pyr_redox_dim"/>
    <property type="match status" value="1"/>
</dbReference>
<evidence type="ECO:0000256" key="2">
    <source>
        <dbReference type="ARBA" id="ARBA00009130"/>
    </source>
</evidence>
<gene>
    <name evidence="9" type="ORF">A374_18549</name>
</gene>
<sequence>MKYCIIGGDAAGMSAAMQIVRRDPEATITVFERGDIYSYGQCGLPYTVSGLIPSTDDLIARSVATFRDRYHIDARTCHEVRSIDSEEKKVVGVHTKTGEAFFHSYDKLLIASGASPVMPEWEGNHLPGIHTIKTIPDTNRLINDLTSAVREVVIIGGGYIGLEMAENLHALGKNVTIIQRGNHLGNMFDEDMAQSIHDEAKKHGISVYLQEEVKRFKGHDRVQFVKTNKRDVPADLVIVAVGITPNVSFLKNNDIHLHDNGAILVNHYMETNLEDIYAAGDCATQYHLVKEMDDYIPLGTHANKQGRIAGINMAGGHQTFKGVVGSSIVKFMDLALGKTGINEREANELQFSVEAITTEAKDIAGYYPDAKPLTVKLLYNKSNQRLLGGQIIGYHGVDKRVDVLATALYNKMDFHELEDLDLCYAPPFNSVWDPIQQVARRAKN</sequence>
<evidence type="ECO:0000313" key="10">
    <source>
        <dbReference type="Proteomes" id="UP000004080"/>
    </source>
</evidence>
<dbReference type="GO" id="GO:0016491">
    <property type="term" value="F:oxidoreductase activity"/>
    <property type="evidence" value="ECO:0007669"/>
    <property type="project" value="UniProtKB-KW"/>
</dbReference>
<dbReference type="RefSeq" id="WP_007203777.1">
    <property type="nucleotide sequence ID" value="NZ_AKKV01000043.1"/>
</dbReference>
<dbReference type="PANTHER" id="PTHR43429:SF1">
    <property type="entry name" value="NAD(P)H SULFUR OXIDOREDUCTASE (COA-DEPENDENT)"/>
    <property type="match status" value="1"/>
</dbReference>
<keyword evidence="6" id="KW-0676">Redox-active center</keyword>
<evidence type="ECO:0000256" key="3">
    <source>
        <dbReference type="ARBA" id="ARBA00022630"/>
    </source>
</evidence>
<accession>I8IWH6</accession>
<comment type="cofactor">
    <cofactor evidence="1">
        <name>FAD</name>
        <dbReference type="ChEBI" id="CHEBI:57692"/>
    </cofactor>
</comment>
<dbReference type="InterPro" id="IPR023753">
    <property type="entry name" value="FAD/NAD-binding_dom"/>
</dbReference>
<dbReference type="EMBL" id="AKKV01000043">
    <property type="protein sequence ID" value="EIT83856.1"/>
    <property type="molecule type" value="Genomic_DNA"/>
</dbReference>
<dbReference type="Proteomes" id="UP000004080">
    <property type="component" value="Unassembled WGS sequence"/>
</dbReference>
<reference evidence="9 10" key="1">
    <citation type="journal article" date="2012" name="J. Bacteriol.">
        <title>Genome of Bacillus macauensis ZFHKF-1, a Long-Chain-Forming Bacterium.</title>
        <authorList>
            <person name="Cai L."/>
            <person name="Zhang T."/>
        </authorList>
    </citation>
    <scope>NUCLEOTIDE SEQUENCE [LARGE SCALE GENOMIC DNA]</scope>
    <source>
        <strain evidence="9 10">ZFHKF-1</strain>
    </source>
</reference>
<organism evidence="9 10">
    <name type="scientific">Fictibacillus macauensis ZFHKF-1</name>
    <dbReference type="NCBI Taxonomy" id="1196324"/>
    <lineage>
        <taxon>Bacteria</taxon>
        <taxon>Bacillati</taxon>
        <taxon>Bacillota</taxon>
        <taxon>Bacilli</taxon>
        <taxon>Bacillales</taxon>
        <taxon>Fictibacillaceae</taxon>
        <taxon>Fictibacillus</taxon>
    </lineage>
</organism>
<dbReference type="OrthoDB" id="9802028at2"/>
<protein>
    <submittedName>
        <fullName evidence="9">Pyridine nucleotide-disulfide oxidoreductase, class I</fullName>
    </submittedName>
</protein>
<dbReference type="Pfam" id="PF07992">
    <property type="entry name" value="Pyr_redox_2"/>
    <property type="match status" value="1"/>
</dbReference>
<dbReference type="Gene3D" id="3.50.50.60">
    <property type="entry name" value="FAD/NAD(P)-binding domain"/>
    <property type="match status" value="2"/>
</dbReference>
<dbReference type="InterPro" id="IPR004099">
    <property type="entry name" value="Pyr_nucl-diS_OxRdtase_dimer"/>
</dbReference>
<dbReference type="InterPro" id="IPR016156">
    <property type="entry name" value="FAD/NAD-linked_Rdtase_dimer_sf"/>
</dbReference>
<evidence type="ECO:0000256" key="6">
    <source>
        <dbReference type="ARBA" id="ARBA00023284"/>
    </source>
</evidence>
<name>I8IWH6_9BACL</name>
<dbReference type="NCBIfam" id="NF007123">
    <property type="entry name" value="PRK09564.1"/>
    <property type="match status" value="1"/>
</dbReference>
<dbReference type="InterPro" id="IPR050260">
    <property type="entry name" value="FAD-bd_OxRdtase"/>
</dbReference>
<dbReference type="PRINTS" id="PR00368">
    <property type="entry name" value="FADPNR"/>
</dbReference>
<keyword evidence="10" id="KW-1185">Reference proteome</keyword>
<proteinExistence type="inferred from homology"/>
<feature type="domain" description="Pyridine nucleotide-disulphide oxidoreductase dimerisation" evidence="7">
    <location>
        <begin position="328"/>
        <end position="430"/>
    </location>
</feature>
<dbReference type="STRING" id="1196324.A374_18549"/>
<keyword evidence="5" id="KW-0560">Oxidoreductase</keyword>
<comment type="caution">
    <text evidence="9">The sequence shown here is derived from an EMBL/GenBank/DDBJ whole genome shotgun (WGS) entry which is preliminary data.</text>
</comment>
<dbReference type="PANTHER" id="PTHR43429">
    <property type="entry name" value="PYRIDINE NUCLEOTIDE-DISULFIDE OXIDOREDUCTASE DOMAIN-CONTAINING"/>
    <property type="match status" value="1"/>
</dbReference>
<feature type="domain" description="FAD/NAD(P)-binding" evidence="8">
    <location>
        <begin position="1"/>
        <end position="305"/>
    </location>
</feature>
<keyword evidence="4" id="KW-0274">FAD</keyword>
<evidence type="ECO:0000259" key="8">
    <source>
        <dbReference type="Pfam" id="PF07992"/>
    </source>
</evidence>
<dbReference type="PRINTS" id="PR00411">
    <property type="entry name" value="PNDRDTASEI"/>
</dbReference>
<comment type="similarity">
    <text evidence="2">Belongs to the class-III pyridine nucleotide-disulfide oxidoreductase family.</text>
</comment>
<dbReference type="AlphaFoldDB" id="I8IWH6"/>
<dbReference type="InterPro" id="IPR036188">
    <property type="entry name" value="FAD/NAD-bd_sf"/>
</dbReference>